<accession>A0AAQ3MPP9</accession>
<gene>
    <name evidence="2" type="ORF">V8G54_034422</name>
</gene>
<name>A0AAQ3MPP9_VIGMU</name>
<dbReference type="AlphaFoldDB" id="A0AAQ3MPP9"/>
<reference evidence="2 3" key="1">
    <citation type="journal article" date="2023" name="Life. Sci Alliance">
        <title>Evolutionary insights into 3D genome organization and epigenetic landscape of Vigna mungo.</title>
        <authorList>
            <person name="Junaid A."/>
            <person name="Singh B."/>
            <person name="Bhatia S."/>
        </authorList>
    </citation>
    <scope>NUCLEOTIDE SEQUENCE [LARGE SCALE GENOMIC DNA]</scope>
    <source>
        <strain evidence="2">Urdbean</strain>
    </source>
</reference>
<keyword evidence="1" id="KW-0732">Signal</keyword>
<feature type="signal peptide" evidence="1">
    <location>
        <begin position="1"/>
        <end position="35"/>
    </location>
</feature>
<feature type="chain" id="PRO_5042967389" description="Secreted protein" evidence="1">
    <location>
        <begin position="36"/>
        <end position="103"/>
    </location>
</feature>
<sequence>MLHSFLSLHPFPQCLHLCLTKFVLLLLLIPLTTDAAASTSSSNNSCCLCSLRRCTLRHCSLLPLQPPPFLFLVSSPWTDKSEYMEIKPFHYEGVLLAITCRIT</sequence>
<evidence type="ECO:0000313" key="2">
    <source>
        <dbReference type="EMBL" id="WVY95334.1"/>
    </source>
</evidence>
<keyword evidence="3" id="KW-1185">Reference proteome</keyword>
<dbReference type="EMBL" id="CP144691">
    <property type="protein sequence ID" value="WVY95334.1"/>
    <property type="molecule type" value="Genomic_DNA"/>
</dbReference>
<dbReference type="Proteomes" id="UP001374535">
    <property type="component" value="Chromosome 10"/>
</dbReference>
<protein>
    <recommendedName>
        <fullName evidence="4">Secreted protein</fullName>
    </recommendedName>
</protein>
<organism evidence="2 3">
    <name type="scientific">Vigna mungo</name>
    <name type="common">Black gram</name>
    <name type="synonym">Phaseolus mungo</name>
    <dbReference type="NCBI Taxonomy" id="3915"/>
    <lineage>
        <taxon>Eukaryota</taxon>
        <taxon>Viridiplantae</taxon>
        <taxon>Streptophyta</taxon>
        <taxon>Embryophyta</taxon>
        <taxon>Tracheophyta</taxon>
        <taxon>Spermatophyta</taxon>
        <taxon>Magnoliopsida</taxon>
        <taxon>eudicotyledons</taxon>
        <taxon>Gunneridae</taxon>
        <taxon>Pentapetalae</taxon>
        <taxon>rosids</taxon>
        <taxon>fabids</taxon>
        <taxon>Fabales</taxon>
        <taxon>Fabaceae</taxon>
        <taxon>Papilionoideae</taxon>
        <taxon>50 kb inversion clade</taxon>
        <taxon>NPAAA clade</taxon>
        <taxon>indigoferoid/millettioid clade</taxon>
        <taxon>Phaseoleae</taxon>
        <taxon>Vigna</taxon>
    </lineage>
</organism>
<proteinExistence type="predicted"/>
<evidence type="ECO:0000256" key="1">
    <source>
        <dbReference type="SAM" id="SignalP"/>
    </source>
</evidence>
<evidence type="ECO:0000313" key="3">
    <source>
        <dbReference type="Proteomes" id="UP001374535"/>
    </source>
</evidence>
<evidence type="ECO:0008006" key="4">
    <source>
        <dbReference type="Google" id="ProtNLM"/>
    </source>
</evidence>